<accession>A0A0C7KKV2</accession>
<reference evidence="1" key="1">
    <citation type="submission" date="2015-01" db="EMBL/GenBank/DDBJ databases">
        <authorList>
            <person name="Wibberg Daniel"/>
        </authorList>
    </citation>
    <scope>NUCLEOTIDE SEQUENCE</scope>
    <source>
        <strain evidence="1">B-1459</strain>
        <plasmid evidence="1">I</plasmid>
    </source>
</reference>
<dbReference type="EMBL" id="LN811400">
    <property type="protein sequence ID" value="CEO96460.1"/>
    <property type="molecule type" value="Genomic_DNA"/>
</dbReference>
<dbReference type="AlphaFoldDB" id="A0A0C7KKV2"/>
<name>A0A0C7KKV2_XANCE</name>
<proteinExistence type="predicted"/>
<geneLocation type="plasmid" evidence="1">
    <name>I</name>
</geneLocation>
<organism evidence="1">
    <name type="scientific">Xanthomonas campestris pv. campestris</name>
    <dbReference type="NCBI Taxonomy" id="340"/>
    <lineage>
        <taxon>Bacteria</taxon>
        <taxon>Pseudomonadati</taxon>
        <taxon>Pseudomonadota</taxon>
        <taxon>Gammaproteobacteria</taxon>
        <taxon>Lysobacterales</taxon>
        <taxon>Lysobacteraceae</taxon>
        <taxon>Xanthomonas</taxon>
    </lineage>
</organism>
<dbReference type="GeneID" id="46984253"/>
<dbReference type="RefSeq" id="WP_005997459.1">
    <property type="nucleotide sequence ID" value="NZ_CM002539.1"/>
</dbReference>
<gene>
    <name evidence="1" type="ORF">pXCCB1459_0031</name>
</gene>
<evidence type="ECO:0000313" key="1">
    <source>
        <dbReference type="EMBL" id="CEO96460.1"/>
    </source>
</evidence>
<keyword evidence="1" id="KW-0614">Plasmid</keyword>
<protein>
    <submittedName>
        <fullName evidence="1">Uncharacterized protein</fullName>
    </submittedName>
</protein>
<sequence length="102" mass="11528">MPAKAARRQVVANVAPKQMKAIDRDAQRAGLSRRMFMQHLMEEFLLQPTTLVAGGIYRKLDRERLRFHLSVPLHNAVSKYAKKLGVTISVVITTAVANRYPL</sequence>